<evidence type="ECO:0000313" key="1">
    <source>
        <dbReference type="EMBL" id="MBX73730.1"/>
    </source>
</evidence>
<protein>
    <submittedName>
        <fullName evidence="1">Uncharacterized protein</fullName>
    </submittedName>
</protein>
<dbReference type="AlphaFoldDB" id="A0A2P2R3H1"/>
<dbReference type="EMBL" id="GGEC01093246">
    <property type="protein sequence ID" value="MBX73730.1"/>
    <property type="molecule type" value="Transcribed_RNA"/>
</dbReference>
<proteinExistence type="predicted"/>
<reference evidence="1" key="1">
    <citation type="submission" date="2018-02" db="EMBL/GenBank/DDBJ databases">
        <title>Rhizophora mucronata_Transcriptome.</title>
        <authorList>
            <person name="Meera S.P."/>
            <person name="Sreeshan A."/>
            <person name="Augustine A."/>
        </authorList>
    </citation>
    <scope>NUCLEOTIDE SEQUENCE</scope>
    <source>
        <tissue evidence="1">Leaf</tissue>
    </source>
</reference>
<organism evidence="1">
    <name type="scientific">Rhizophora mucronata</name>
    <name type="common">Asiatic mangrove</name>
    <dbReference type="NCBI Taxonomy" id="61149"/>
    <lineage>
        <taxon>Eukaryota</taxon>
        <taxon>Viridiplantae</taxon>
        <taxon>Streptophyta</taxon>
        <taxon>Embryophyta</taxon>
        <taxon>Tracheophyta</taxon>
        <taxon>Spermatophyta</taxon>
        <taxon>Magnoliopsida</taxon>
        <taxon>eudicotyledons</taxon>
        <taxon>Gunneridae</taxon>
        <taxon>Pentapetalae</taxon>
        <taxon>rosids</taxon>
        <taxon>fabids</taxon>
        <taxon>Malpighiales</taxon>
        <taxon>Rhizophoraceae</taxon>
        <taxon>Rhizophora</taxon>
    </lineage>
</organism>
<sequence>MYLGRIYIHQLYKVFFKFLLANRRFF</sequence>
<name>A0A2P2R3H1_RHIMU</name>
<accession>A0A2P2R3H1</accession>